<comment type="catalytic activity">
    <reaction evidence="7">
        <text>Couples ATP hydrolysis with the unwinding of duplex DNA by translocating in the 3'-5' direction.</text>
        <dbReference type="EC" id="5.6.2.4"/>
    </reaction>
</comment>
<reference evidence="12" key="1">
    <citation type="journal article" date="2023" name="Nat. Commun.">
        <title>Diploid and tetraploid genomes of Acorus and the evolution of monocots.</title>
        <authorList>
            <person name="Ma L."/>
            <person name="Liu K.W."/>
            <person name="Li Z."/>
            <person name="Hsiao Y.Y."/>
            <person name="Qi Y."/>
            <person name="Fu T."/>
            <person name="Tang G.D."/>
            <person name="Zhang D."/>
            <person name="Sun W.H."/>
            <person name="Liu D.K."/>
            <person name="Li Y."/>
            <person name="Chen G.Z."/>
            <person name="Liu X.D."/>
            <person name="Liao X.Y."/>
            <person name="Jiang Y.T."/>
            <person name="Yu X."/>
            <person name="Hao Y."/>
            <person name="Huang J."/>
            <person name="Zhao X.W."/>
            <person name="Ke S."/>
            <person name="Chen Y.Y."/>
            <person name="Wu W.L."/>
            <person name="Hsu J.L."/>
            <person name="Lin Y.F."/>
            <person name="Huang M.D."/>
            <person name="Li C.Y."/>
            <person name="Huang L."/>
            <person name="Wang Z.W."/>
            <person name="Zhao X."/>
            <person name="Zhong W.Y."/>
            <person name="Peng D.H."/>
            <person name="Ahmad S."/>
            <person name="Lan S."/>
            <person name="Zhang J.S."/>
            <person name="Tsai W.C."/>
            <person name="Van de Peer Y."/>
            <person name="Liu Z.J."/>
        </authorList>
    </citation>
    <scope>NUCLEOTIDE SEQUENCE</scope>
    <source>
        <strain evidence="12">SCP</strain>
    </source>
</reference>
<comment type="caution">
    <text evidence="12">The sequence shown here is derived from an EMBL/GenBank/DDBJ whole genome shotgun (WGS) entry which is preliminary data.</text>
</comment>
<dbReference type="Gene3D" id="3.40.50.300">
    <property type="entry name" value="P-loop containing nucleotide triphosphate hydrolases"/>
    <property type="match status" value="2"/>
</dbReference>
<dbReference type="Proteomes" id="UP001179952">
    <property type="component" value="Unassembled WGS sequence"/>
</dbReference>
<dbReference type="EC" id="5.6.2.4" evidence="8"/>
<evidence type="ECO:0000313" key="13">
    <source>
        <dbReference type="Proteomes" id="UP001179952"/>
    </source>
</evidence>
<sequence>MNKENILGNPNVQWRSIADQQNARITHTFRAAKLLVPCKRPRDEILPVHCDDLTLSSKISFSPIRRLPLSEIQTNTCSPVSSIKRNSTSQIEGDVAVGGQSVSTCSDFDFDVDFDEETLREIDALCEQKSAEKERPSSDSHCFEKSVDVERLSSSSLGVVAEEMISDGYSKYLQSLSDVQREAACSDISIPLMIVAGPGSGKGIDPRNILAMTFTTAAAAEMRERIRTVAGKAVAKELMISTFHSFCLQLCRSHADKYEKLGRTTDFLIYGHGQQRRAVIEALRLMENEKKIGQDNAACKLDQDTVGIAGRAHSFKDKSKKWQKFVTQAKASGKTPEYCRDMGDETGLMDSVYKQCQDSWKAIVVDEFQDTSSMQYSFLRTLASHNHITVVGDEDQSIFSFNGANICGFDSFRKDFPNHKEIRLNKNYRSTRCIVEAASSLIRNNVMRCQSKKVLTDSSSVCKVSGKAFQESFRLRKIPFNVHGVAFYRKKIIKSVMAMLRTSLPGCDDGPFRQAFKALFDGDKEEKRKVIDYIEKISTVQKCSFVSAACDIFGAKISGTFTRAQLNQGRKVLFTLDMISKLVHRKYLLEQRAVLDAEGGKLLNEDHDLRSVLQYLMDDVSDFLSAHFTNAEAEQACVQEEKGCLNMLKTFIDYISAREIENFRCRKHENSNSVTLTTIHQSKGLEWDTVFIVKANDSEIPLLHECNGIVREGGTTLELLQPSRFLKEIPEHLMEVEAEGASKGLKELLKVDMKSTIQSAACASENVSPQPPSVHLHCPVIQEVCANDPAELAESCLASTLLRRFNVEDRSAISHLFHQWARKKAFQDPKRLLDKLFEIAAFGHYLPEIYVQEAATVGFVIDERLRSKASKNKDALRALKSYLRDDEAFQYAQYVLRWEQIPADQRAHLTREKQEHFQKQRIENSMSSSGATPKQELWVAGKAMKRVDDNNTVAIISQSIVQARVWTIWRTRNNAIFNYTRVY</sequence>
<dbReference type="GO" id="GO:0005524">
    <property type="term" value="F:ATP binding"/>
    <property type="evidence" value="ECO:0007669"/>
    <property type="project" value="UniProtKB-UniRule"/>
</dbReference>
<dbReference type="CDD" id="cd17932">
    <property type="entry name" value="DEXQc_UvrD"/>
    <property type="match status" value="1"/>
</dbReference>
<evidence type="ECO:0000256" key="7">
    <source>
        <dbReference type="ARBA" id="ARBA00034617"/>
    </source>
</evidence>
<protein>
    <recommendedName>
        <fullName evidence="8">DNA 3'-5' helicase</fullName>
        <ecNumber evidence="8">5.6.2.4</ecNumber>
    </recommendedName>
</protein>
<keyword evidence="5 10" id="KW-0067">ATP-binding</keyword>
<evidence type="ECO:0000259" key="11">
    <source>
        <dbReference type="PROSITE" id="PS51198"/>
    </source>
</evidence>
<dbReference type="Pfam" id="PF00580">
    <property type="entry name" value="UvrD-helicase"/>
    <property type="match status" value="2"/>
</dbReference>
<dbReference type="Gene3D" id="1.10.10.160">
    <property type="match status" value="1"/>
</dbReference>
<gene>
    <name evidence="12" type="ORF">QJS04_geneDACA008675</name>
</gene>
<evidence type="ECO:0000256" key="3">
    <source>
        <dbReference type="ARBA" id="ARBA00022801"/>
    </source>
</evidence>
<feature type="binding site" evidence="10">
    <location>
        <begin position="196"/>
        <end position="203"/>
    </location>
    <ligand>
        <name>ATP</name>
        <dbReference type="ChEBI" id="CHEBI:30616"/>
    </ligand>
</feature>
<dbReference type="Gene3D" id="1.10.486.10">
    <property type="entry name" value="PCRA, domain 4"/>
    <property type="match status" value="1"/>
</dbReference>
<dbReference type="PROSITE" id="PS51198">
    <property type="entry name" value="UVRD_HELICASE_ATP_BIND"/>
    <property type="match status" value="1"/>
</dbReference>
<dbReference type="GO" id="GO:0000725">
    <property type="term" value="P:recombinational repair"/>
    <property type="evidence" value="ECO:0007669"/>
    <property type="project" value="TreeGrafter"/>
</dbReference>
<dbReference type="GO" id="GO:0043138">
    <property type="term" value="F:3'-5' DNA helicase activity"/>
    <property type="evidence" value="ECO:0007669"/>
    <property type="project" value="UniProtKB-EC"/>
</dbReference>
<keyword evidence="13" id="KW-1185">Reference proteome</keyword>
<evidence type="ECO:0000256" key="8">
    <source>
        <dbReference type="ARBA" id="ARBA00034808"/>
    </source>
</evidence>
<comment type="similarity">
    <text evidence="1">Belongs to the helicase family. UvrD subfamily.</text>
</comment>
<evidence type="ECO:0000256" key="1">
    <source>
        <dbReference type="ARBA" id="ARBA00009922"/>
    </source>
</evidence>
<dbReference type="SUPFAM" id="SSF52540">
    <property type="entry name" value="P-loop containing nucleoside triphosphate hydrolases"/>
    <property type="match status" value="1"/>
</dbReference>
<dbReference type="InterPro" id="IPR014016">
    <property type="entry name" value="UvrD-like_ATP-bd"/>
</dbReference>
<evidence type="ECO:0000256" key="6">
    <source>
        <dbReference type="ARBA" id="ARBA00023235"/>
    </source>
</evidence>
<dbReference type="InterPro" id="IPR014017">
    <property type="entry name" value="DNA_helicase_UvrD-like_C"/>
</dbReference>
<dbReference type="InterPro" id="IPR000212">
    <property type="entry name" value="DNA_helicase_UvrD/REP"/>
</dbReference>
<evidence type="ECO:0000256" key="5">
    <source>
        <dbReference type="ARBA" id="ARBA00022840"/>
    </source>
</evidence>
<dbReference type="GO" id="GO:0016787">
    <property type="term" value="F:hydrolase activity"/>
    <property type="evidence" value="ECO:0007669"/>
    <property type="project" value="UniProtKB-UniRule"/>
</dbReference>
<keyword evidence="4 10" id="KW-0347">Helicase</keyword>
<comment type="catalytic activity">
    <reaction evidence="9">
        <text>ATP + H2O = ADP + phosphate + H(+)</text>
        <dbReference type="Rhea" id="RHEA:13065"/>
        <dbReference type="ChEBI" id="CHEBI:15377"/>
        <dbReference type="ChEBI" id="CHEBI:15378"/>
        <dbReference type="ChEBI" id="CHEBI:30616"/>
        <dbReference type="ChEBI" id="CHEBI:43474"/>
        <dbReference type="ChEBI" id="CHEBI:456216"/>
        <dbReference type="EC" id="5.6.2.4"/>
    </reaction>
</comment>
<evidence type="ECO:0000313" key="12">
    <source>
        <dbReference type="EMBL" id="KAK1261462.1"/>
    </source>
</evidence>
<dbReference type="PANTHER" id="PTHR11070:SF61">
    <property type="entry name" value="DNA 3'-5' HELICASE"/>
    <property type="match status" value="1"/>
</dbReference>
<dbReference type="AlphaFoldDB" id="A0AAV9ABC6"/>
<evidence type="ECO:0000256" key="4">
    <source>
        <dbReference type="ARBA" id="ARBA00022806"/>
    </source>
</evidence>
<dbReference type="GO" id="GO:0005634">
    <property type="term" value="C:nucleus"/>
    <property type="evidence" value="ECO:0007669"/>
    <property type="project" value="TreeGrafter"/>
</dbReference>
<dbReference type="InterPro" id="IPR027417">
    <property type="entry name" value="P-loop_NTPase"/>
</dbReference>
<evidence type="ECO:0000256" key="2">
    <source>
        <dbReference type="ARBA" id="ARBA00022741"/>
    </source>
</evidence>
<dbReference type="Pfam" id="PF13361">
    <property type="entry name" value="UvrD_C"/>
    <property type="match status" value="1"/>
</dbReference>
<accession>A0AAV9ABC6</accession>
<keyword evidence="6" id="KW-0413">Isomerase</keyword>
<reference evidence="12" key="2">
    <citation type="submission" date="2023-06" db="EMBL/GenBank/DDBJ databases">
        <authorList>
            <person name="Ma L."/>
            <person name="Liu K.-W."/>
            <person name="Li Z."/>
            <person name="Hsiao Y.-Y."/>
            <person name="Qi Y."/>
            <person name="Fu T."/>
            <person name="Tang G."/>
            <person name="Zhang D."/>
            <person name="Sun W.-H."/>
            <person name="Liu D.-K."/>
            <person name="Li Y."/>
            <person name="Chen G.-Z."/>
            <person name="Liu X.-D."/>
            <person name="Liao X.-Y."/>
            <person name="Jiang Y.-T."/>
            <person name="Yu X."/>
            <person name="Hao Y."/>
            <person name="Huang J."/>
            <person name="Zhao X.-W."/>
            <person name="Ke S."/>
            <person name="Chen Y.-Y."/>
            <person name="Wu W.-L."/>
            <person name="Hsu J.-L."/>
            <person name="Lin Y.-F."/>
            <person name="Huang M.-D."/>
            <person name="Li C.-Y."/>
            <person name="Huang L."/>
            <person name="Wang Z.-W."/>
            <person name="Zhao X."/>
            <person name="Zhong W.-Y."/>
            <person name="Peng D.-H."/>
            <person name="Ahmad S."/>
            <person name="Lan S."/>
            <person name="Zhang J.-S."/>
            <person name="Tsai W.-C."/>
            <person name="Van De Peer Y."/>
            <person name="Liu Z.-J."/>
        </authorList>
    </citation>
    <scope>NUCLEOTIDE SEQUENCE</scope>
    <source>
        <strain evidence="12">SCP</strain>
        <tissue evidence="12">Leaves</tissue>
    </source>
</reference>
<feature type="domain" description="UvrD-like helicase ATP-binding" evidence="11">
    <location>
        <begin position="175"/>
        <end position="431"/>
    </location>
</feature>
<name>A0AAV9ABC6_ACOGR</name>
<dbReference type="PANTHER" id="PTHR11070">
    <property type="entry name" value="UVRD / RECB / PCRA DNA HELICASE FAMILY MEMBER"/>
    <property type="match status" value="1"/>
</dbReference>
<keyword evidence="2 10" id="KW-0547">Nucleotide-binding</keyword>
<evidence type="ECO:0000256" key="9">
    <source>
        <dbReference type="ARBA" id="ARBA00048988"/>
    </source>
</evidence>
<dbReference type="InterPro" id="IPR013986">
    <property type="entry name" value="DExx_box_DNA_helicase_dom_sf"/>
</dbReference>
<proteinExistence type="inferred from homology"/>
<keyword evidence="3 10" id="KW-0378">Hydrolase</keyword>
<dbReference type="GO" id="GO:0003677">
    <property type="term" value="F:DNA binding"/>
    <property type="evidence" value="ECO:0007669"/>
    <property type="project" value="InterPro"/>
</dbReference>
<evidence type="ECO:0000256" key="10">
    <source>
        <dbReference type="PROSITE-ProRule" id="PRU00560"/>
    </source>
</evidence>
<organism evidence="12 13">
    <name type="scientific">Acorus gramineus</name>
    <name type="common">Dwarf sweet flag</name>
    <dbReference type="NCBI Taxonomy" id="55184"/>
    <lineage>
        <taxon>Eukaryota</taxon>
        <taxon>Viridiplantae</taxon>
        <taxon>Streptophyta</taxon>
        <taxon>Embryophyta</taxon>
        <taxon>Tracheophyta</taxon>
        <taxon>Spermatophyta</taxon>
        <taxon>Magnoliopsida</taxon>
        <taxon>Liliopsida</taxon>
        <taxon>Acoraceae</taxon>
        <taxon>Acorus</taxon>
    </lineage>
</organism>
<dbReference type="EMBL" id="JAUJYN010000010">
    <property type="protein sequence ID" value="KAK1261462.1"/>
    <property type="molecule type" value="Genomic_DNA"/>
</dbReference>